<proteinExistence type="predicted"/>
<evidence type="ECO:0000313" key="5">
    <source>
        <dbReference type="EMBL" id="MFD2204166.1"/>
    </source>
</evidence>
<dbReference type="PANTHER" id="PTHR46796:SF7">
    <property type="entry name" value="ARAC FAMILY TRANSCRIPTIONAL REGULATOR"/>
    <property type="match status" value="1"/>
</dbReference>
<evidence type="ECO:0000256" key="2">
    <source>
        <dbReference type="ARBA" id="ARBA00023125"/>
    </source>
</evidence>
<gene>
    <name evidence="5" type="ORF">ACFSKO_01000</name>
</gene>
<evidence type="ECO:0000313" key="6">
    <source>
        <dbReference type="Proteomes" id="UP001597294"/>
    </source>
</evidence>
<keyword evidence="1" id="KW-0805">Transcription regulation</keyword>
<accession>A0ABW5BHD3</accession>
<keyword evidence="3" id="KW-0804">Transcription</keyword>
<feature type="domain" description="HTH araC/xylS-type" evidence="4">
    <location>
        <begin position="211"/>
        <end position="309"/>
    </location>
</feature>
<dbReference type="Gene3D" id="1.10.10.60">
    <property type="entry name" value="Homeodomain-like"/>
    <property type="match status" value="2"/>
</dbReference>
<dbReference type="PRINTS" id="PR00032">
    <property type="entry name" value="HTHARAC"/>
</dbReference>
<dbReference type="InterPro" id="IPR018060">
    <property type="entry name" value="HTH_AraC"/>
</dbReference>
<sequence length="314" mass="34828">MDLLSDILSRMQMAGTLYFRTSFTSPWSIRVPSFENVARFHFAHQGRCLVRIEPDKPPVFLEQGDLLIIMRGAAHTLFCDPNTENPATSLDTVVEQSGFTGAGALVYGEFGTHHETQLICGHFAFGKDAQHLLIDALPAHIHIKNYGAVSGAWMENTLKIIGNEAGREQMGSDLIAMKLSEIIFAQALRSYLENEGKNAPVLAGFADPGIARVLTEIHKTPGHPWALEELAQIAGMSRTSFVARFSEYVTMPPLGYITHWRMQIARQELANTDTSIIEIAEKVGYQSEAAFSRVFKKHHLKAPATYRRSVQMAG</sequence>
<evidence type="ECO:0000256" key="1">
    <source>
        <dbReference type="ARBA" id="ARBA00023015"/>
    </source>
</evidence>
<reference evidence="6" key="1">
    <citation type="journal article" date="2019" name="Int. J. Syst. Evol. Microbiol.">
        <title>The Global Catalogue of Microorganisms (GCM) 10K type strain sequencing project: providing services to taxonomists for standard genome sequencing and annotation.</title>
        <authorList>
            <consortium name="The Broad Institute Genomics Platform"/>
            <consortium name="The Broad Institute Genome Sequencing Center for Infectious Disease"/>
            <person name="Wu L."/>
            <person name="Ma J."/>
        </authorList>
    </citation>
    <scope>NUCLEOTIDE SEQUENCE [LARGE SCALE GENOMIC DNA]</scope>
    <source>
        <strain evidence="6">CGMCC 4.7192</strain>
    </source>
</reference>
<name>A0ABW5BHD3_9PROT</name>
<dbReference type="PROSITE" id="PS01124">
    <property type="entry name" value="HTH_ARAC_FAMILY_2"/>
    <property type="match status" value="1"/>
</dbReference>
<organism evidence="5 6">
    <name type="scientific">Kiloniella antarctica</name>
    <dbReference type="NCBI Taxonomy" id="1550907"/>
    <lineage>
        <taxon>Bacteria</taxon>
        <taxon>Pseudomonadati</taxon>
        <taxon>Pseudomonadota</taxon>
        <taxon>Alphaproteobacteria</taxon>
        <taxon>Rhodospirillales</taxon>
        <taxon>Kiloniellaceae</taxon>
        <taxon>Kiloniella</taxon>
    </lineage>
</organism>
<dbReference type="Proteomes" id="UP001597294">
    <property type="component" value="Unassembled WGS sequence"/>
</dbReference>
<dbReference type="RefSeq" id="WP_380247466.1">
    <property type="nucleotide sequence ID" value="NZ_JBHUII010000001.1"/>
</dbReference>
<protein>
    <submittedName>
        <fullName evidence="5">AraC family transcriptional regulator</fullName>
    </submittedName>
</protein>
<dbReference type="PANTHER" id="PTHR46796">
    <property type="entry name" value="HTH-TYPE TRANSCRIPTIONAL ACTIVATOR RHAS-RELATED"/>
    <property type="match status" value="1"/>
</dbReference>
<evidence type="ECO:0000259" key="4">
    <source>
        <dbReference type="PROSITE" id="PS01124"/>
    </source>
</evidence>
<dbReference type="SMART" id="SM00342">
    <property type="entry name" value="HTH_ARAC"/>
    <property type="match status" value="1"/>
</dbReference>
<dbReference type="Pfam" id="PF12852">
    <property type="entry name" value="Cupin_6"/>
    <property type="match status" value="1"/>
</dbReference>
<dbReference type="InterPro" id="IPR009057">
    <property type="entry name" value="Homeodomain-like_sf"/>
</dbReference>
<dbReference type="InterPro" id="IPR050204">
    <property type="entry name" value="AraC_XylS_family_regulators"/>
</dbReference>
<comment type="caution">
    <text evidence="5">The sequence shown here is derived from an EMBL/GenBank/DDBJ whole genome shotgun (WGS) entry which is preliminary data.</text>
</comment>
<dbReference type="SUPFAM" id="SSF46689">
    <property type="entry name" value="Homeodomain-like"/>
    <property type="match status" value="2"/>
</dbReference>
<evidence type="ECO:0000256" key="3">
    <source>
        <dbReference type="ARBA" id="ARBA00023163"/>
    </source>
</evidence>
<dbReference type="InterPro" id="IPR032783">
    <property type="entry name" value="AraC_lig"/>
</dbReference>
<dbReference type="InterPro" id="IPR020449">
    <property type="entry name" value="Tscrpt_reg_AraC-type_HTH"/>
</dbReference>
<keyword evidence="6" id="KW-1185">Reference proteome</keyword>
<dbReference type="Pfam" id="PF12833">
    <property type="entry name" value="HTH_18"/>
    <property type="match status" value="1"/>
</dbReference>
<dbReference type="EMBL" id="JBHUII010000001">
    <property type="protein sequence ID" value="MFD2204166.1"/>
    <property type="molecule type" value="Genomic_DNA"/>
</dbReference>
<keyword evidence="2" id="KW-0238">DNA-binding</keyword>